<evidence type="ECO:0000313" key="4">
    <source>
        <dbReference type="Proteomes" id="UP000050497"/>
    </source>
</evidence>
<accession>A0A0P8BL62</accession>
<keyword evidence="1" id="KW-0732">Signal</keyword>
<proteinExistence type="predicted"/>
<gene>
    <name evidence="3" type="ORF">GA0071312_1097</name>
    <name evidence="2" type="ORF">HLUCCO17_11205</name>
</gene>
<dbReference type="EMBL" id="LJSX01000016">
    <property type="protein sequence ID" value="KPQ10340.1"/>
    <property type="molecule type" value="Genomic_DNA"/>
</dbReference>
<evidence type="ECO:0000313" key="2">
    <source>
        <dbReference type="EMBL" id="KPQ10340.1"/>
    </source>
</evidence>
<feature type="signal peptide" evidence="1">
    <location>
        <begin position="1"/>
        <end position="27"/>
    </location>
</feature>
<comment type="caution">
    <text evidence="2">The sequence shown here is derived from an EMBL/GenBank/DDBJ whole genome shotgun (WGS) entry which is preliminary data.</text>
</comment>
<sequence>MLIEKKFIGATLAIGALALAGCQTNLAELPEPSSTPRVLTGDEIRAYAGRTSTWEAKDGSAQGRVTLNADGTQTLTSNIPGVARDTGTWRVSGNRQCATWTRIRGGEERCTTWTLMPDGSIDTGNTITRF</sequence>
<dbReference type="AlphaFoldDB" id="A0A0P8BL62"/>
<dbReference type="RefSeq" id="WP_131817715.1">
    <property type="nucleotide sequence ID" value="NZ_FMBM01000001.1"/>
</dbReference>
<protein>
    <submittedName>
        <fullName evidence="2">Uncharacterized protein</fullName>
    </submittedName>
</protein>
<dbReference type="PROSITE" id="PS51257">
    <property type="entry name" value="PROKAR_LIPOPROTEIN"/>
    <property type="match status" value="1"/>
</dbReference>
<feature type="chain" id="PRO_5006148481" evidence="1">
    <location>
        <begin position="28"/>
        <end position="130"/>
    </location>
</feature>
<keyword evidence="5" id="KW-1185">Reference proteome</keyword>
<evidence type="ECO:0000313" key="5">
    <source>
        <dbReference type="Proteomes" id="UP000182800"/>
    </source>
</evidence>
<name>A0A0P8BL62_9HYPH</name>
<organism evidence="2 4">
    <name type="scientific">Saliniramus fredricksonii</name>
    <dbReference type="NCBI Taxonomy" id="1653334"/>
    <lineage>
        <taxon>Bacteria</taxon>
        <taxon>Pseudomonadati</taxon>
        <taxon>Pseudomonadota</taxon>
        <taxon>Alphaproteobacteria</taxon>
        <taxon>Hyphomicrobiales</taxon>
        <taxon>Salinarimonadaceae</taxon>
        <taxon>Saliniramus</taxon>
    </lineage>
</organism>
<dbReference type="EMBL" id="FMBM01000001">
    <property type="protein sequence ID" value="SCC79689.1"/>
    <property type="molecule type" value="Genomic_DNA"/>
</dbReference>
<evidence type="ECO:0000256" key="1">
    <source>
        <dbReference type="SAM" id="SignalP"/>
    </source>
</evidence>
<evidence type="ECO:0000313" key="3">
    <source>
        <dbReference type="EMBL" id="SCC79689.1"/>
    </source>
</evidence>
<reference evidence="2 4" key="1">
    <citation type="submission" date="2015-09" db="EMBL/GenBank/DDBJ databases">
        <title>Identification and resolution of microdiversity through metagenomic sequencing of parallel consortia.</title>
        <authorList>
            <person name="Nelson W.C."/>
            <person name="Romine M.F."/>
            <person name="Lindemann S.R."/>
        </authorList>
    </citation>
    <scope>NUCLEOTIDE SEQUENCE [LARGE SCALE GENOMIC DNA]</scope>
    <source>
        <strain evidence="2">HL-109</strain>
    </source>
</reference>
<reference evidence="3 5" key="2">
    <citation type="submission" date="2016-08" db="EMBL/GenBank/DDBJ databases">
        <authorList>
            <person name="Varghese N."/>
            <person name="Submissions Spin"/>
        </authorList>
    </citation>
    <scope>NUCLEOTIDE SEQUENCE [LARGE SCALE GENOMIC DNA]</scope>
    <source>
        <strain evidence="3 5">HL-109</strain>
    </source>
</reference>
<dbReference type="Proteomes" id="UP000182800">
    <property type="component" value="Unassembled WGS sequence"/>
</dbReference>
<dbReference type="OrthoDB" id="8081243at2"/>
<dbReference type="Proteomes" id="UP000050497">
    <property type="component" value="Unassembled WGS sequence"/>
</dbReference>